<evidence type="ECO:0000313" key="3">
    <source>
        <dbReference type="Proteomes" id="UP000824755"/>
    </source>
</evidence>
<accession>A0ABX8WQI1</accession>
<dbReference type="PANTHER" id="PTHR37549:SF1">
    <property type="entry name" value="LIPOPROTEIN LPRI"/>
    <property type="match status" value="1"/>
</dbReference>
<evidence type="ECO:0000259" key="1">
    <source>
        <dbReference type="Pfam" id="PF07007"/>
    </source>
</evidence>
<dbReference type="Proteomes" id="UP000824755">
    <property type="component" value="Chromosome"/>
</dbReference>
<dbReference type="Pfam" id="PF11159">
    <property type="entry name" value="DUF2939"/>
    <property type="match status" value="1"/>
</dbReference>
<evidence type="ECO:0000313" key="2">
    <source>
        <dbReference type="EMBL" id="QYR52897.1"/>
    </source>
</evidence>
<proteinExistence type="predicted"/>
<dbReference type="EMBL" id="CP080544">
    <property type="protein sequence ID" value="QYR52897.1"/>
    <property type="molecule type" value="Genomic_DNA"/>
</dbReference>
<feature type="domain" description="Lysozyme inhibitor LprI-like N-terminal" evidence="1">
    <location>
        <begin position="253"/>
        <end position="326"/>
    </location>
</feature>
<reference evidence="2 3" key="1">
    <citation type="submission" date="2021-08" db="EMBL/GenBank/DDBJ databases">
        <title>Lysobacter sp. strain CJ11 Genome sequencing and assembly.</title>
        <authorList>
            <person name="Kim I."/>
        </authorList>
    </citation>
    <scope>NUCLEOTIDE SEQUENCE [LARGE SCALE GENOMIC DNA]</scope>
    <source>
        <strain evidence="2 3">CJ11</strain>
    </source>
</reference>
<dbReference type="PANTHER" id="PTHR37549">
    <property type="entry name" value="LIPOPROTEIN LPRI"/>
    <property type="match status" value="1"/>
</dbReference>
<keyword evidence="3" id="KW-1185">Reference proteome</keyword>
<dbReference type="InterPro" id="IPR052755">
    <property type="entry name" value="Lysozyme_Inhibitor_LprI"/>
</dbReference>
<sequence>MKKGIVAGGVVLAMLLVGAWLYASPYLALRGLKQSIEAENPQAMYDYVDFPAFKTGLKREMLKDMKVEADNPFADFGNKMVEGLVEMFVNPETIIKIFAKRADGKAEKAPSAGIAPEFDLEKDKLTMGYAGLNTFELVMPSGKGGGSWTFIMHRMGLGWKIDDVRIVPGTKPVAKEDAVASDGGVLSSLANDQAADSAQAAADAAVAAADAAAAGSGESEAFAAAKAAEADAAEVEASLSPNANVAVQPSFNCARASSAAEHMICADSRLAQLDLALASAYRAALVASDDPSGLKAEQNSWRTTSRDVCNDADCVQAAYESRIAELQAL</sequence>
<dbReference type="RefSeq" id="WP_220379717.1">
    <property type="nucleotide sequence ID" value="NZ_CP080544.1"/>
</dbReference>
<gene>
    <name evidence="2" type="ORF">H8L67_10060</name>
</gene>
<dbReference type="InterPro" id="IPR009739">
    <property type="entry name" value="LprI-like_N"/>
</dbReference>
<dbReference type="InterPro" id="IPR021330">
    <property type="entry name" value="DUF2939"/>
</dbReference>
<organism evidence="2 3">
    <name type="scientific">Lysobacter soyae</name>
    <dbReference type="NCBI Taxonomy" id="2764185"/>
    <lineage>
        <taxon>Bacteria</taxon>
        <taxon>Pseudomonadati</taxon>
        <taxon>Pseudomonadota</taxon>
        <taxon>Gammaproteobacteria</taxon>
        <taxon>Lysobacterales</taxon>
        <taxon>Lysobacteraceae</taxon>
        <taxon>Lysobacter</taxon>
    </lineage>
</organism>
<protein>
    <submittedName>
        <fullName evidence="2">DUF2939 domain-containing protein</fullName>
    </submittedName>
</protein>
<name>A0ABX8WQI1_9GAMM</name>
<dbReference type="Pfam" id="PF07007">
    <property type="entry name" value="LprI"/>
    <property type="match status" value="1"/>
</dbReference>